<evidence type="ECO:0000256" key="5">
    <source>
        <dbReference type="ARBA" id="ARBA00023163"/>
    </source>
</evidence>
<accession>A0A841C8Y8</accession>
<evidence type="ECO:0000256" key="3">
    <source>
        <dbReference type="ARBA" id="ARBA00023015"/>
    </source>
</evidence>
<reference evidence="7 8" key="1">
    <citation type="submission" date="2020-08" db="EMBL/GenBank/DDBJ databases">
        <title>Genomic Encyclopedia of Type Strains, Phase IV (KMG-IV): sequencing the most valuable type-strain genomes for metagenomic binning, comparative biology and taxonomic classification.</title>
        <authorList>
            <person name="Goeker M."/>
        </authorList>
    </citation>
    <scope>NUCLEOTIDE SEQUENCE [LARGE SCALE GENOMIC DNA]</scope>
    <source>
        <strain evidence="7 8">DSM 14925</strain>
    </source>
</reference>
<dbReference type="InterPro" id="IPR000835">
    <property type="entry name" value="HTH_MarR-typ"/>
</dbReference>
<evidence type="ECO:0000256" key="2">
    <source>
        <dbReference type="ARBA" id="ARBA00022490"/>
    </source>
</evidence>
<dbReference type="InterPro" id="IPR055166">
    <property type="entry name" value="Transc_reg_Sar_Rot_HTH"/>
</dbReference>
<protein>
    <submittedName>
        <fullName evidence="7">DNA-binding MarR family transcriptional regulator</fullName>
    </submittedName>
</protein>
<dbReference type="Pfam" id="PF22381">
    <property type="entry name" value="Staph_reg_Sar_Rot"/>
    <property type="match status" value="1"/>
</dbReference>
<dbReference type="Gene3D" id="1.10.10.10">
    <property type="entry name" value="Winged helix-like DNA-binding domain superfamily/Winged helix DNA-binding domain"/>
    <property type="match status" value="1"/>
</dbReference>
<dbReference type="EMBL" id="JACHHV010000013">
    <property type="protein sequence ID" value="MBB5888052.1"/>
    <property type="molecule type" value="Genomic_DNA"/>
</dbReference>
<dbReference type="RefSeq" id="WP_183539751.1">
    <property type="nucleotide sequence ID" value="NZ_DASWOY010000059.1"/>
</dbReference>
<gene>
    <name evidence="7" type="ORF">HNQ37_000942</name>
</gene>
<sequence>MTPNKNLTPLSDHLCFSLYTTSRAIQRLYIPSLEKHSLTYPQYLILVSLYDLGKISVKRIGEELDLASNTLTPLLKRMEQHGLIKRERSEEDERVVLLTITDFGKKIREESCDLPQILLNKSSLSDKEWNELARLLEKLHQDTKT</sequence>
<dbReference type="GO" id="GO:0003677">
    <property type="term" value="F:DNA binding"/>
    <property type="evidence" value="ECO:0007669"/>
    <property type="project" value="UniProtKB-KW"/>
</dbReference>
<evidence type="ECO:0000256" key="4">
    <source>
        <dbReference type="ARBA" id="ARBA00023125"/>
    </source>
</evidence>
<dbReference type="AlphaFoldDB" id="A0A841C8Y8"/>
<dbReference type="InterPro" id="IPR039422">
    <property type="entry name" value="MarR/SlyA-like"/>
</dbReference>
<organism evidence="7 8">
    <name type="scientific">Lactovum miscens</name>
    <dbReference type="NCBI Taxonomy" id="190387"/>
    <lineage>
        <taxon>Bacteria</taxon>
        <taxon>Bacillati</taxon>
        <taxon>Bacillota</taxon>
        <taxon>Bacilli</taxon>
        <taxon>Lactobacillales</taxon>
        <taxon>Streptococcaceae</taxon>
        <taxon>Lactovum</taxon>
    </lineage>
</organism>
<dbReference type="PANTHER" id="PTHR33164">
    <property type="entry name" value="TRANSCRIPTIONAL REGULATOR, MARR FAMILY"/>
    <property type="match status" value="1"/>
</dbReference>
<keyword evidence="8" id="KW-1185">Reference proteome</keyword>
<keyword evidence="4 7" id="KW-0238">DNA-binding</keyword>
<dbReference type="PROSITE" id="PS50995">
    <property type="entry name" value="HTH_MARR_2"/>
    <property type="match status" value="1"/>
</dbReference>
<proteinExistence type="predicted"/>
<dbReference type="PRINTS" id="PR00598">
    <property type="entry name" value="HTHMARR"/>
</dbReference>
<keyword evidence="2" id="KW-0963">Cytoplasm</keyword>
<evidence type="ECO:0000313" key="7">
    <source>
        <dbReference type="EMBL" id="MBB5888052.1"/>
    </source>
</evidence>
<evidence type="ECO:0000259" key="6">
    <source>
        <dbReference type="PROSITE" id="PS50995"/>
    </source>
</evidence>
<feature type="domain" description="HTH marR-type" evidence="6">
    <location>
        <begin position="11"/>
        <end position="141"/>
    </location>
</feature>
<dbReference type="GO" id="GO:0005737">
    <property type="term" value="C:cytoplasm"/>
    <property type="evidence" value="ECO:0007669"/>
    <property type="project" value="UniProtKB-SubCell"/>
</dbReference>
<comment type="caution">
    <text evidence="7">The sequence shown here is derived from an EMBL/GenBank/DDBJ whole genome shotgun (WGS) entry which is preliminary data.</text>
</comment>
<dbReference type="SUPFAM" id="SSF46785">
    <property type="entry name" value="Winged helix' DNA-binding domain"/>
    <property type="match status" value="1"/>
</dbReference>
<dbReference type="SMART" id="SM00347">
    <property type="entry name" value="HTH_MARR"/>
    <property type="match status" value="1"/>
</dbReference>
<evidence type="ECO:0000313" key="8">
    <source>
        <dbReference type="Proteomes" id="UP000562464"/>
    </source>
</evidence>
<dbReference type="PANTHER" id="PTHR33164:SF5">
    <property type="entry name" value="ORGANIC HYDROPEROXIDE RESISTANCE TRANSCRIPTIONAL REGULATOR"/>
    <property type="match status" value="1"/>
</dbReference>
<dbReference type="InterPro" id="IPR036390">
    <property type="entry name" value="WH_DNA-bd_sf"/>
</dbReference>
<dbReference type="GO" id="GO:0003700">
    <property type="term" value="F:DNA-binding transcription factor activity"/>
    <property type="evidence" value="ECO:0007669"/>
    <property type="project" value="InterPro"/>
</dbReference>
<keyword evidence="5" id="KW-0804">Transcription</keyword>
<keyword evidence="3" id="KW-0805">Transcription regulation</keyword>
<name>A0A841C8Y8_9LACT</name>
<evidence type="ECO:0000256" key="1">
    <source>
        <dbReference type="ARBA" id="ARBA00004496"/>
    </source>
</evidence>
<comment type="subcellular location">
    <subcellularLocation>
        <location evidence="1">Cytoplasm</location>
    </subcellularLocation>
</comment>
<dbReference type="Proteomes" id="UP000562464">
    <property type="component" value="Unassembled WGS sequence"/>
</dbReference>
<dbReference type="InterPro" id="IPR036388">
    <property type="entry name" value="WH-like_DNA-bd_sf"/>
</dbReference>
<dbReference type="GO" id="GO:0006950">
    <property type="term" value="P:response to stress"/>
    <property type="evidence" value="ECO:0007669"/>
    <property type="project" value="TreeGrafter"/>
</dbReference>